<name>A0A1I7TDN3_9PELO</name>
<dbReference type="WBParaSite" id="Csp11.Scaffold586.g4902.t1">
    <property type="protein sequence ID" value="Csp11.Scaffold586.g4902.t1"/>
    <property type="gene ID" value="Csp11.Scaffold586.g4902"/>
</dbReference>
<dbReference type="eggNOG" id="ENOG502TF9D">
    <property type="taxonomic scope" value="Eukaryota"/>
</dbReference>
<reference evidence="3" key="1">
    <citation type="submission" date="2016-11" db="UniProtKB">
        <authorList>
            <consortium name="WormBaseParasite"/>
        </authorList>
    </citation>
    <scope>IDENTIFICATION</scope>
</reference>
<keyword evidence="1" id="KW-0472">Membrane</keyword>
<evidence type="ECO:0000313" key="3">
    <source>
        <dbReference type="WBParaSite" id="Csp11.Scaffold586.g4902.t1"/>
    </source>
</evidence>
<dbReference type="Proteomes" id="UP000095282">
    <property type="component" value="Unplaced"/>
</dbReference>
<accession>A0A1I7TDN3</accession>
<evidence type="ECO:0000256" key="1">
    <source>
        <dbReference type="SAM" id="Phobius"/>
    </source>
</evidence>
<keyword evidence="1" id="KW-0812">Transmembrane</keyword>
<keyword evidence="2" id="KW-1185">Reference proteome</keyword>
<organism evidence="2 3">
    <name type="scientific">Caenorhabditis tropicalis</name>
    <dbReference type="NCBI Taxonomy" id="1561998"/>
    <lineage>
        <taxon>Eukaryota</taxon>
        <taxon>Metazoa</taxon>
        <taxon>Ecdysozoa</taxon>
        <taxon>Nematoda</taxon>
        <taxon>Chromadorea</taxon>
        <taxon>Rhabditida</taxon>
        <taxon>Rhabditina</taxon>
        <taxon>Rhabditomorpha</taxon>
        <taxon>Rhabditoidea</taxon>
        <taxon>Rhabditidae</taxon>
        <taxon>Peloderinae</taxon>
        <taxon>Caenorhabditis</taxon>
    </lineage>
</organism>
<protein>
    <submittedName>
        <fullName evidence="3">HIG1 domain-containing protein</fullName>
    </submittedName>
</protein>
<feature type="transmembrane region" description="Helical" evidence="1">
    <location>
        <begin position="65"/>
        <end position="88"/>
    </location>
</feature>
<sequence length="93" mass="10290">MPKGDYPSIGEYAEAQKKLGSCLPEFRATMVKSVQIGSTFGVPFGIYVAWRQHGTQLKPFLGKSFATWLTSTLTFTCLGLMGGVYNCLRVKFE</sequence>
<keyword evidence="1" id="KW-1133">Transmembrane helix</keyword>
<proteinExistence type="predicted"/>
<dbReference type="AlphaFoldDB" id="A0A1I7TDN3"/>
<evidence type="ECO:0000313" key="2">
    <source>
        <dbReference type="Proteomes" id="UP000095282"/>
    </source>
</evidence>
<dbReference type="STRING" id="1561998.A0A1I7TDN3"/>